<dbReference type="InterPro" id="IPR055066">
    <property type="entry name" value="AASDHPPT_N"/>
</dbReference>
<dbReference type="GO" id="GO:0008897">
    <property type="term" value="F:holo-[acyl-carrier-protein] synthase activity"/>
    <property type="evidence" value="ECO:0007669"/>
    <property type="project" value="InterPro"/>
</dbReference>
<sequence length="215" mass="24990">MLTLYYSKLDLKTRDEDFMSNLLVLPLAIQQRILKLKSIEEQCSSLTGYLLLRNGLKEQALRPSLDTLKYTEYGKPYFDEDIQFNISHSHNHVVCAFSTQGKVGVDIERIRPIDYRNFKKVFREDEWSRIKSSADPVQTFFHIWTAKESILKADGRGLNAPLRNIFIGIDHCKLEGALWYCRTIPLFESFIVQIATETNADEITIREMNIAQFMT</sequence>
<evidence type="ECO:0000256" key="1">
    <source>
        <dbReference type="ARBA" id="ARBA00010990"/>
    </source>
</evidence>
<organism evidence="5 6">
    <name type="scientific">Sphingobacterium paludis</name>
    <dbReference type="NCBI Taxonomy" id="1476465"/>
    <lineage>
        <taxon>Bacteria</taxon>
        <taxon>Pseudomonadati</taxon>
        <taxon>Bacteroidota</taxon>
        <taxon>Sphingobacteriia</taxon>
        <taxon>Sphingobacteriales</taxon>
        <taxon>Sphingobacteriaceae</taxon>
        <taxon>Sphingobacterium</taxon>
    </lineage>
</organism>
<dbReference type="PANTHER" id="PTHR12215:SF10">
    <property type="entry name" value="L-AMINOADIPATE-SEMIALDEHYDE DEHYDROGENASE-PHOSPHOPANTETHEINYL TRANSFERASE"/>
    <property type="match status" value="1"/>
</dbReference>
<comment type="similarity">
    <text evidence="1">Belongs to the P-Pant transferase superfamily. Gsp/Sfp/HetI/AcpT family.</text>
</comment>
<evidence type="ECO:0000313" key="5">
    <source>
        <dbReference type="EMBL" id="TDS13866.1"/>
    </source>
</evidence>
<name>A0A4R7D4S0_9SPHI</name>
<evidence type="ECO:0000313" key="6">
    <source>
        <dbReference type="Proteomes" id="UP000294752"/>
    </source>
</evidence>
<keyword evidence="2 5" id="KW-0808">Transferase</keyword>
<dbReference type="SUPFAM" id="SSF56214">
    <property type="entry name" value="4'-phosphopantetheinyl transferase"/>
    <property type="match status" value="2"/>
</dbReference>
<dbReference type="GO" id="GO:0000287">
    <property type="term" value="F:magnesium ion binding"/>
    <property type="evidence" value="ECO:0007669"/>
    <property type="project" value="InterPro"/>
</dbReference>
<dbReference type="InterPro" id="IPR008278">
    <property type="entry name" value="4-PPantetheinyl_Trfase_dom"/>
</dbReference>
<dbReference type="RefSeq" id="WP_133640170.1">
    <property type="nucleotide sequence ID" value="NZ_SNZV01000004.1"/>
</dbReference>
<dbReference type="InterPro" id="IPR050559">
    <property type="entry name" value="P-Pant_transferase_sf"/>
</dbReference>
<dbReference type="GO" id="GO:0019878">
    <property type="term" value="P:lysine biosynthetic process via aminoadipic acid"/>
    <property type="evidence" value="ECO:0007669"/>
    <property type="project" value="TreeGrafter"/>
</dbReference>
<comment type="caution">
    <text evidence="5">The sequence shown here is derived from an EMBL/GenBank/DDBJ whole genome shotgun (WGS) entry which is preliminary data.</text>
</comment>
<gene>
    <name evidence="5" type="ORF">B0I21_104192</name>
</gene>
<feature type="domain" description="4'-phosphopantetheinyl transferase N-terminal" evidence="4">
    <location>
        <begin position="15"/>
        <end position="97"/>
    </location>
</feature>
<dbReference type="AlphaFoldDB" id="A0A4R7D4S0"/>
<protein>
    <submittedName>
        <fullName evidence="5">4'-phosphopantetheinyl transferase</fullName>
    </submittedName>
</protein>
<dbReference type="OrthoDB" id="9808281at2"/>
<proteinExistence type="inferred from homology"/>
<dbReference type="InterPro" id="IPR037143">
    <property type="entry name" value="4-PPantetheinyl_Trfase_dom_sf"/>
</dbReference>
<evidence type="ECO:0000256" key="2">
    <source>
        <dbReference type="ARBA" id="ARBA00022679"/>
    </source>
</evidence>
<reference evidence="5 6" key="1">
    <citation type="submission" date="2019-03" db="EMBL/GenBank/DDBJ databases">
        <title>Genomic Encyclopedia of Type Strains, Phase III (KMG-III): the genomes of soil and plant-associated and newly described type strains.</title>
        <authorList>
            <person name="Whitman W."/>
        </authorList>
    </citation>
    <scope>NUCLEOTIDE SEQUENCE [LARGE SCALE GENOMIC DNA]</scope>
    <source>
        <strain evidence="5 6">CGMCC 1.12801</strain>
    </source>
</reference>
<keyword evidence="6" id="KW-1185">Reference proteome</keyword>
<evidence type="ECO:0000259" key="4">
    <source>
        <dbReference type="Pfam" id="PF22624"/>
    </source>
</evidence>
<dbReference type="PANTHER" id="PTHR12215">
    <property type="entry name" value="PHOSPHOPANTETHEINE TRANSFERASE"/>
    <property type="match status" value="1"/>
</dbReference>
<dbReference type="GO" id="GO:0005829">
    <property type="term" value="C:cytosol"/>
    <property type="evidence" value="ECO:0007669"/>
    <property type="project" value="TreeGrafter"/>
</dbReference>
<dbReference type="Pfam" id="PF01648">
    <property type="entry name" value="ACPS"/>
    <property type="match status" value="1"/>
</dbReference>
<dbReference type="Proteomes" id="UP000294752">
    <property type="component" value="Unassembled WGS sequence"/>
</dbReference>
<dbReference type="EMBL" id="SNZV01000004">
    <property type="protein sequence ID" value="TDS13866.1"/>
    <property type="molecule type" value="Genomic_DNA"/>
</dbReference>
<dbReference type="Pfam" id="PF22624">
    <property type="entry name" value="AASDHPPT_N"/>
    <property type="match status" value="1"/>
</dbReference>
<accession>A0A4R7D4S0</accession>
<evidence type="ECO:0000259" key="3">
    <source>
        <dbReference type="Pfam" id="PF01648"/>
    </source>
</evidence>
<dbReference type="Gene3D" id="3.90.470.20">
    <property type="entry name" value="4'-phosphopantetheinyl transferase domain"/>
    <property type="match status" value="2"/>
</dbReference>
<feature type="domain" description="4'-phosphopantetheinyl transferase" evidence="3">
    <location>
        <begin position="103"/>
        <end position="170"/>
    </location>
</feature>